<name>A0ABD0VBN1_DENTH</name>
<accession>A0ABD0VBN1</accession>
<comment type="caution">
    <text evidence="2">The sequence shown here is derived from an EMBL/GenBank/DDBJ whole genome shotgun (WGS) entry which is preliminary data.</text>
</comment>
<dbReference type="AlphaFoldDB" id="A0ABD0VBN1"/>
<protein>
    <submittedName>
        <fullName evidence="2">Uncharacterized protein</fullName>
    </submittedName>
</protein>
<dbReference type="Proteomes" id="UP001552299">
    <property type="component" value="Unassembled WGS sequence"/>
</dbReference>
<organism evidence="2 3">
    <name type="scientific">Dendrobium thyrsiflorum</name>
    <name type="common">Pinecone-like raceme dendrobium</name>
    <name type="synonym">Orchid</name>
    <dbReference type="NCBI Taxonomy" id="117978"/>
    <lineage>
        <taxon>Eukaryota</taxon>
        <taxon>Viridiplantae</taxon>
        <taxon>Streptophyta</taxon>
        <taxon>Embryophyta</taxon>
        <taxon>Tracheophyta</taxon>
        <taxon>Spermatophyta</taxon>
        <taxon>Magnoliopsida</taxon>
        <taxon>Liliopsida</taxon>
        <taxon>Asparagales</taxon>
        <taxon>Orchidaceae</taxon>
        <taxon>Epidendroideae</taxon>
        <taxon>Malaxideae</taxon>
        <taxon>Dendrobiinae</taxon>
        <taxon>Dendrobium</taxon>
    </lineage>
</organism>
<reference evidence="2 3" key="1">
    <citation type="journal article" date="2024" name="Plant Biotechnol. J.">
        <title>Dendrobium thyrsiflorum genome and its molecular insights into genes involved in important horticultural traits.</title>
        <authorList>
            <person name="Chen B."/>
            <person name="Wang J.Y."/>
            <person name="Zheng P.J."/>
            <person name="Li K.L."/>
            <person name="Liang Y.M."/>
            <person name="Chen X.F."/>
            <person name="Zhang C."/>
            <person name="Zhao X."/>
            <person name="He X."/>
            <person name="Zhang G.Q."/>
            <person name="Liu Z.J."/>
            <person name="Xu Q."/>
        </authorList>
    </citation>
    <scope>NUCLEOTIDE SEQUENCE [LARGE SCALE GENOMIC DNA]</scope>
    <source>
        <strain evidence="2">GZMU011</strain>
    </source>
</reference>
<feature type="region of interest" description="Disordered" evidence="1">
    <location>
        <begin position="288"/>
        <end position="347"/>
    </location>
</feature>
<keyword evidence="3" id="KW-1185">Reference proteome</keyword>
<sequence length="364" mass="41943">MVTSSPVPPTKRKRNEKKIVQEEQWETAASKKTVKLLKQLEVVSGVNTLARLASQNLVSKILQKKIKLKKPKLKKVATQRVIDSLDVYYQIARCPIKLANFMSELKINEAENADEEPLPVETCWVISMTPMVSTKEKCTGNIITESYMVASSMDYSSAKDLCLLEEGESYPKIASQMELWVSERILLAGLECKGYDYTIPKDKIIIDLYIYASRPMEEQTRLYIRLTMENSGFTYTPRWETYYTGGYDSVVPSVASQSDRIEATDALIRLSKLLRQLFPPKSLLYSPQVPRKETEKKENGDKKKEMRRKKVEVKGKMKEKKKKKREEGRKLTLQRKTPREDLGQGTKVNCQFDSDHLIHFLIRN</sequence>
<feature type="compositionally biased region" description="Basic and acidic residues" evidence="1">
    <location>
        <begin position="290"/>
        <end position="304"/>
    </location>
</feature>
<evidence type="ECO:0000313" key="3">
    <source>
        <dbReference type="Proteomes" id="UP001552299"/>
    </source>
</evidence>
<feature type="compositionally biased region" description="Basic residues" evidence="1">
    <location>
        <begin position="305"/>
        <end position="324"/>
    </location>
</feature>
<dbReference type="EMBL" id="JANQDX010000008">
    <property type="protein sequence ID" value="KAL0920007.1"/>
    <property type="molecule type" value="Genomic_DNA"/>
</dbReference>
<gene>
    <name evidence="2" type="ORF">M5K25_009106</name>
</gene>
<evidence type="ECO:0000313" key="2">
    <source>
        <dbReference type="EMBL" id="KAL0920007.1"/>
    </source>
</evidence>
<evidence type="ECO:0000256" key="1">
    <source>
        <dbReference type="SAM" id="MobiDB-lite"/>
    </source>
</evidence>
<proteinExistence type="predicted"/>